<dbReference type="STRING" id="1262585.BJI46_04910"/>
<dbReference type="EMBL" id="MKKK01000056">
    <property type="protein sequence ID" value="OEY93084.1"/>
    <property type="molecule type" value="Genomic_DNA"/>
</dbReference>
<evidence type="ECO:0000313" key="3">
    <source>
        <dbReference type="Proteomes" id="UP000185895"/>
    </source>
</evidence>
<keyword evidence="3" id="KW-1185">Reference proteome</keyword>
<reference evidence="2 3" key="1">
    <citation type="submission" date="2016-09" db="EMBL/GenBank/DDBJ databases">
        <authorList>
            <person name="Capua I."/>
            <person name="De Benedictis P."/>
            <person name="Joannis T."/>
            <person name="Lombin L.H."/>
            <person name="Cattoli G."/>
        </authorList>
    </citation>
    <scope>NUCLEOTIDE SEQUENCE [LARGE SCALE GENOMIC DNA]</scope>
    <source>
        <strain evidence="2 3">ANC 4671</strain>
    </source>
</reference>
<gene>
    <name evidence="2" type="ORF">BJI46_04910</name>
</gene>
<dbReference type="Proteomes" id="UP000185895">
    <property type="component" value="Unassembled WGS sequence"/>
</dbReference>
<proteinExistence type="predicted"/>
<protein>
    <submittedName>
        <fullName evidence="2">Uncharacterized protein</fullName>
    </submittedName>
</protein>
<dbReference type="AlphaFoldDB" id="A0A1E7R1C5"/>
<accession>A0A1E7R1C5</accession>
<comment type="caution">
    <text evidence="2">The sequence shown here is derived from an EMBL/GenBank/DDBJ whole genome shotgun (WGS) entry which is preliminary data.</text>
</comment>
<evidence type="ECO:0000256" key="1">
    <source>
        <dbReference type="SAM" id="MobiDB-lite"/>
    </source>
</evidence>
<dbReference type="OrthoDB" id="6232704at2"/>
<feature type="region of interest" description="Disordered" evidence="1">
    <location>
        <begin position="596"/>
        <end position="627"/>
    </location>
</feature>
<evidence type="ECO:0000313" key="2">
    <source>
        <dbReference type="EMBL" id="OEY93084.1"/>
    </source>
</evidence>
<sequence length="638" mass="65056">MIHSNTKNLHGQQGFATILVVLLVGLALAASMLGTAYYVRSSQNSLVADHALTNVQSGAWTGIEATRQYLETLDKDKLTSLATKTLTLTIPNATTGSLSTSGEISAYIDAVTAPTGTETAYQVTATLTNKSNASKAASKVQVIYLVTFGSSSSGTDTTDNGTNSGTSVANIYSDFDASGGITITQNGASTAVINVDGNFTTGGVSLTGIKTLNVTGNVTLTSATQIPYVYTNGYILLQGGAAITEVGSAKKYITDTSGGTNGSLYADGIITLSNGKTSSADTLSNIIISSWPTLTTGIAKGTITCPSQWWTNYTSLKATGFSSCPSALTASSSVSATGALVTVSISSKPIVNALTYEDSANYIFSVDSSNNIKVTVQNVSGITKGTYYLATNSSDSYNGSSKVYLCASGTSCSNPVGRVASPYWSYNPITYSSGTWSLSDTQYANPAIAPGVILFKGNVSMTLGTHYVNTILATGNITYGGSIVIYAPNYAGATAVCNTSYGMPTNLCSSKTALIPASIGNIALLAGSCADSTSVDTCSANYIGGNITLGASAKVYGNIIAGNLFNTSGSTTIVGGIAAVALGNSSGGSKVGGSTNIDLTSVSDHTDFTPGTPDSGESENTSDNTASTTATIKWARYL</sequence>
<dbReference type="RefSeq" id="WP_070070655.1">
    <property type="nucleotide sequence ID" value="NZ_MKKK01000056.1"/>
</dbReference>
<name>A0A1E7R1C5_9GAMM</name>
<feature type="compositionally biased region" description="Low complexity" evidence="1">
    <location>
        <begin position="618"/>
        <end position="627"/>
    </location>
</feature>
<organism evidence="2 3">
    <name type="scientific">Acinetobacter qingfengensis</name>
    <dbReference type="NCBI Taxonomy" id="1262585"/>
    <lineage>
        <taxon>Bacteria</taxon>
        <taxon>Pseudomonadati</taxon>
        <taxon>Pseudomonadota</taxon>
        <taxon>Gammaproteobacteria</taxon>
        <taxon>Moraxellales</taxon>
        <taxon>Moraxellaceae</taxon>
        <taxon>Acinetobacter</taxon>
    </lineage>
</organism>